<gene>
    <name evidence="1" type="ORF">GSLYS_00009018001</name>
</gene>
<dbReference type="Proteomes" id="UP001497497">
    <property type="component" value="Unassembled WGS sequence"/>
</dbReference>
<organism evidence="1 2">
    <name type="scientific">Lymnaea stagnalis</name>
    <name type="common">Great pond snail</name>
    <name type="synonym">Helix stagnalis</name>
    <dbReference type="NCBI Taxonomy" id="6523"/>
    <lineage>
        <taxon>Eukaryota</taxon>
        <taxon>Metazoa</taxon>
        <taxon>Spiralia</taxon>
        <taxon>Lophotrochozoa</taxon>
        <taxon>Mollusca</taxon>
        <taxon>Gastropoda</taxon>
        <taxon>Heterobranchia</taxon>
        <taxon>Euthyneura</taxon>
        <taxon>Panpulmonata</taxon>
        <taxon>Hygrophila</taxon>
        <taxon>Lymnaeoidea</taxon>
        <taxon>Lymnaeidae</taxon>
        <taxon>Lymnaea</taxon>
    </lineage>
</organism>
<protein>
    <submittedName>
        <fullName evidence="1">Uncharacterized protein</fullName>
    </submittedName>
</protein>
<reference evidence="1 2" key="1">
    <citation type="submission" date="2024-04" db="EMBL/GenBank/DDBJ databases">
        <authorList>
            <consortium name="Genoscope - CEA"/>
            <person name="William W."/>
        </authorList>
    </citation>
    <scope>NUCLEOTIDE SEQUENCE [LARGE SCALE GENOMIC DNA]</scope>
</reference>
<dbReference type="EMBL" id="CAXITT010000190">
    <property type="protein sequence ID" value="CAL1535058.1"/>
    <property type="molecule type" value="Genomic_DNA"/>
</dbReference>
<dbReference type="AlphaFoldDB" id="A0AAV2HNU6"/>
<evidence type="ECO:0000313" key="1">
    <source>
        <dbReference type="EMBL" id="CAL1535058.1"/>
    </source>
</evidence>
<evidence type="ECO:0000313" key="2">
    <source>
        <dbReference type="Proteomes" id="UP001497497"/>
    </source>
</evidence>
<proteinExistence type="predicted"/>
<name>A0AAV2HNU6_LYMST</name>
<accession>A0AAV2HNU6</accession>
<sequence>MLYIDCKYKFNSIHFCFLLERATAECHHSSYEEKLHIVCSSKKCYPEATCESTLVFQNMTTVAAMQSMNASSKQISRSPVYYQTNCSTFLSIQNVIPGEYLIVIWLYQNISGCGNDSIISTNY</sequence>
<comment type="caution">
    <text evidence="1">The sequence shown here is derived from an EMBL/GenBank/DDBJ whole genome shotgun (WGS) entry which is preliminary data.</text>
</comment>
<feature type="non-terminal residue" evidence="1">
    <location>
        <position position="123"/>
    </location>
</feature>
<keyword evidence="2" id="KW-1185">Reference proteome</keyword>